<protein>
    <recommendedName>
        <fullName evidence="1">DUF7923 domain-containing protein</fullName>
    </recommendedName>
</protein>
<dbReference type="OrthoDB" id="66144at2759"/>
<organism evidence="2 3">
    <name type="scientific">Rhodotorula toruloides</name>
    <name type="common">Yeast</name>
    <name type="synonym">Rhodosporidium toruloides</name>
    <dbReference type="NCBI Taxonomy" id="5286"/>
    <lineage>
        <taxon>Eukaryota</taxon>
        <taxon>Fungi</taxon>
        <taxon>Dikarya</taxon>
        <taxon>Basidiomycota</taxon>
        <taxon>Pucciniomycotina</taxon>
        <taxon>Microbotryomycetes</taxon>
        <taxon>Sporidiobolales</taxon>
        <taxon>Sporidiobolaceae</taxon>
        <taxon>Rhodotorula</taxon>
    </lineage>
</organism>
<feature type="domain" description="DUF7923" evidence="1">
    <location>
        <begin position="12"/>
        <end position="77"/>
    </location>
</feature>
<dbReference type="Pfam" id="PF25540">
    <property type="entry name" value="DUF7923"/>
    <property type="match status" value="1"/>
</dbReference>
<evidence type="ECO:0000313" key="3">
    <source>
        <dbReference type="Proteomes" id="UP000321518"/>
    </source>
</evidence>
<evidence type="ECO:0000313" key="2">
    <source>
        <dbReference type="EMBL" id="GEM07435.1"/>
    </source>
</evidence>
<accession>A0A511KBT8</accession>
<dbReference type="EMBL" id="BJWK01000003">
    <property type="protein sequence ID" value="GEM07435.1"/>
    <property type="molecule type" value="Genomic_DNA"/>
</dbReference>
<evidence type="ECO:0000259" key="1">
    <source>
        <dbReference type="Pfam" id="PF25540"/>
    </source>
</evidence>
<reference evidence="2 3" key="1">
    <citation type="submission" date="2019-07" db="EMBL/GenBank/DDBJ databases">
        <title>Rhodotorula toruloides NBRC10032 genome sequencing.</title>
        <authorList>
            <person name="Shida Y."/>
            <person name="Takaku H."/>
            <person name="Ogasawara W."/>
            <person name="Mori K."/>
        </authorList>
    </citation>
    <scope>NUCLEOTIDE SEQUENCE [LARGE SCALE GENOMIC DNA]</scope>
    <source>
        <strain evidence="2 3">NBRC10032</strain>
    </source>
</reference>
<proteinExistence type="predicted"/>
<name>A0A511KBT8_RHOTO</name>
<sequence>MTATAPPMTPRRVLLLLDGDHALPERGDFFRGAQGGSLAAHSLHHRLKVWASSETGGACQTSVHVFGDVAQFARSLRIPAEILHNFPLLKLILLRVIEKVISATLLSSSMLSS</sequence>
<gene>
    <name evidence="2" type="ORF">Rt10032_c03g1452</name>
</gene>
<dbReference type="Proteomes" id="UP000321518">
    <property type="component" value="Unassembled WGS sequence"/>
</dbReference>
<dbReference type="AlphaFoldDB" id="A0A511KBT8"/>
<comment type="caution">
    <text evidence="2">The sequence shown here is derived from an EMBL/GenBank/DDBJ whole genome shotgun (WGS) entry which is preliminary data.</text>
</comment>
<dbReference type="InterPro" id="IPR057683">
    <property type="entry name" value="DUF7923"/>
</dbReference>